<dbReference type="EC" id="3.2.2.27" evidence="3"/>
<keyword evidence="9" id="KW-0408">Iron</keyword>
<evidence type="ECO:0000256" key="1">
    <source>
        <dbReference type="ARBA" id="ARBA00001400"/>
    </source>
</evidence>
<proteinExistence type="inferred from homology"/>
<evidence type="ECO:0000313" key="13">
    <source>
        <dbReference type="EMBL" id="AGY91546.1"/>
    </source>
</evidence>
<comment type="similarity">
    <text evidence="2">Belongs to the uracil-DNA glycosylase (UDG) superfamily. Type 4 (UDGa) family.</text>
</comment>
<evidence type="ECO:0000256" key="9">
    <source>
        <dbReference type="ARBA" id="ARBA00023004"/>
    </source>
</evidence>
<dbReference type="InterPro" id="IPR051536">
    <property type="entry name" value="UDG_Type-4/5"/>
</dbReference>
<dbReference type="EMBL" id="CP005990">
    <property type="protein sequence ID" value="AGY91546.1"/>
    <property type="molecule type" value="Genomic_DNA"/>
</dbReference>
<sequence length="215" mass="23632">MLDEMGLTVWRRRAMTTQDAGEPREPDPASDWSSLLAGIEGCQRCPLHATRQRAVPGVGDRTARLMIIGEAPGAEEDRRGEPFVGRAGQLLDAMLAAIGLDRHNDVFITNVVKSRPPENRDPHAAEIEACRPWLDAQLALIRPAVILAVGRVSAQSLTGSSRTIGKLRNQWHAIGETGIPLRATYHPAYLLRRPPAKAQAWEDLVTLKRYLRAAA</sequence>
<evidence type="ECO:0000256" key="10">
    <source>
        <dbReference type="ARBA" id="ARBA00023014"/>
    </source>
</evidence>
<evidence type="ECO:0000256" key="2">
    <source>
        <dbReference type="ARBA" id="ARBA00006521"/>
    </source>
</evidence>
<dbReference type="InterPro" id="IPR005122">
    <property type="entry name" value="Uracil-DNA_glycosylase-like"/>
</dbReference>
<dbReference type="STRING" id="1335757.SPICUR_02675"/>
<dbReference type="KEGG" id="spiu:SPICUR_02675"/>
<dbReference type="Gene3D" id="3.40.470.10">
    <property type="entry name" value="Uracil-DNA glycosylase-like domain"/>
    <property type="match status" value="1"/>
</dbReference>
<dbReference type="SMART" id="SM00987">
    <property type="entry name" value="UreE_C"/>
    <property type="match status" value="1"/>
</dbReference>
<dbReference type="GO" id="GO:0006281">
    <property type="term" value="P:DNA repair"/>
    <property type="evidence" value="ECO:0007669"/>
    <property type="project" value="UniProtKB-KW"/>
</dbReference>
<dbReference type="Proteomes" id="UP000017640">
    <property type="component" value="Chromosome"/>
</dbReference>
<evidence type="ECO:0000256" key="4">
    <source>
        <dbReference type="ARBA" id="ARBA00019403"/>
    </source>
</evidence>
<dbReference type="PANTHER" id="PTHR33693">
    <property type="entry name" value="TYPE-5 URACIL-DNA GLYCOSYLASE"/>
    <property type="match status" value="1"/>
</dbReference>
<evidence type="ECO:0000256" key="6">
    <source>
        <dbReference type="ARBA" id="ARBA00022723"/>
    </source>
</evidence>
<dbReference type="Pfam" id="PF03167">
    <property type="entry name" value="UDG"/>
    <property type="match status" value="1"/>
</dbReference>
<name>U5T2N2_9GAMM</name>
<dbReference type="InterPro" id="IPR036895">
    <property type="entry name" value="Uracil-DNA_glycosylase-like_sf"/>
</dbReference>
<gene>
    <name evidence="13" type="ORF">SPICUR_02675</name>
</gene>
<evidence type="ECO:0000256" key="8">
    <source>
        <dbReference type="ARBA" id="ARBA00022801"/>
    </source>
</evidence>
<dbReference type="InterPro" id="IPR005273">
    <property type="entry name" value="Ura-DNA_glyco_family4"/>
</dbReference>
<dbReference type="GO" id="GO:0051539">
    <property type="term" value="F:4 iron, 4 sulfur cluster binding"/>
    <property type="evidence" value="ECO:0007669"/>
    <property type="project" value="UniProtKB-KW"/>
</dbReference>
<keyword evidence="5" id="KW-0004">4Fe-4S</keyword>
<keyword evidence="11" id="KW-0234">DNA repair</keyword>
<keyword evidence="7" id="KW-0227">DNA damage</keyword>
<dbReference type="eggNOG" id="COG1573">
    <property type="taxonomic scope" value="Bacteria"/>
</dbReference>
<feature type="domain" description="Uracil-DNA glycosylase-like" evidence="12">
    <location>
        <begin position="56"/>
        <end position="205"/>
    </location>
</feature>
<evidence type="ECO:0000256" key="5">
    <source>
        <dbReference type="ARBA" id="ARBA00022485"/>
    </source>
</evidence>
<keyword evidence="6" id="KW-0479">Metal-binding</keyword>
<evidence type="ECO:0000256" key="11">
    <source>
        <dbReference type="ARBA" id="ARBA00023204"/>
    </source>
</evidence>
<dbReference type="GO" id="GO:0004844">
    <property type="term" value="F:uracil DNA N-glycosylase activity"/>
    <property type="evidence" value="ECO:0007669"/>
    <property type="project" value="UniProtKB-EC"/>
</dbReference>
<dbReference type="PATRIC" id="fig|1335757.3.peg.531"/>
<evidence type="ECO:0000256" key="3">
    <source>
        <dbReference type="ARBA" id="ARBA00012030"/>
    </source>
</evidence>
<evidence type="ECO:0000259" key="12">
    <source>
        <dbReference type="SMART" id="SM00986"/>
    </source>
</evidence>
<evidence type="ECO:0000313" key="14">
    <source>
        <dbReference type="Proteomes" id="UP000017640"/>
    </source>
</evidence>
<keyword evidence="10" id="KW-0411">Iron-sulfur</keyword>
<keyword evidence="14" id="KW-1185">Reference proteome</keyword>
<dbReference type="HOGENOM" id="CLU_044815_1_0_6"/>
<dbReference type="AlphaFoldDB" id="U5T2N2"/>
<accession>U5T2N2</accession>
<protein>
    <recommendedName>
        <fullName evidence="4">Type-4 uracil-DNA glycosylase</fullName>
        <ecNumber evidence="3">3.2.2.27</ecNumber>
    </recommendedName>
</protein>
<comment type="catalytic activity">
    <reaction evidence="1">
        <text>Hydrolyzes single-stranded DNA or mismatched double-stranded DNA and polynucleotides, releasing free uracil.</text>
        <dbReference type="EC" id="3.2.2.27"/>
    </reaction>
</comment>
<dbReference type="NCBIfam" id="TIGR00758">
    <property type="entry name" value="UDG_fam4"/>
    <property type="match status" value="1"/>
</dbReference>
<dbReference type="CDD" id="cd10030">
    <property type="entry name" value="UDG-F4_TTUDGA_SPO1dp_like"/>
    <property type="match status" value="1"/>
</dbReference>
<dbReference type="GO" id="GO:0046872">
    <property type="term" value="F:metal ion binding"/>
    <property type="evidence" value="ECO:0007669"/>
    <property type="project" value="UniProtKB-KW"/>
</dbReference>
<keyword evidence="8" id="KW-0378">Hydrolase</keyword>
<reference evidence="13 14" key="1">
    <citation type="journal article" date="2013" name="BMC Genomics">
        <title>Genomes of "Spiribacter", a streamlined, successful halophilic bacterium.</title>
        <authorList>
            <person name="Lopez-Perez M."/>
            <person name="Ghai R."/>
            <person name="Leon M.J."/>
            <person name="Rodriguez-Olmos A."/>
            <person name="Copa-Patino J.L."/>
            <person name="Soliveri J."/>
            <person name="Sanchez-Porro C."/>
            <person name="Ventosa A."/>
            <person name="Rodriguez-Valera F."/>
        </authorList>
    </citation>
    <scope>NUCLEOTIDE SEQUENCE [LARGE SCALE GENOMIC DNA]</scope>
    <source>
        <strain evidence="13 14">UAH-SP71</strain>
    </source>
</reference>
<organism evidence="13 14">
    <name type="scientific">Spiribacter curvatus</name>
    <dbReference type="NCBI Taxonomy" id="1335757"/>
    <lineage>
        <taxon>Bacteria</taxon>
        <taxon>Pseudomonadati</taxon>
        <taxon>Pseudomonadota</taxon>
        <taxon>Gammaproteobacteria</taxon>
        <taxon>Chromatiales</taxon>
        <taxon>Ectothiorhodospiraceae</taxon>
        <taxon>Spiribacter</taxon>
    </lineage>
</organism>
<dbReference type="PANTHER" id="PTHR33693:SF1">
    <property type="entry name" value="TYPE-4 URACIL-DNA GLYCOSYLASE"/>
    <property type="match status" value="1"/>
</dbReference>
<evidence type="ECO:0000256" key="7">
    <source>
        <dbReference type="ARBA" id="ARBA00022763"/>
    </source>
</evidence>
<dbReference type="SMART" id="SM00986">
    <property type="entry name" value="UDG"/>
    <property type="match status" value="1"/>
</dbReference>
<dbReference type="SUPFAM" id="SSF52141">
    <property type="entry name" value="Uracil-DNA glycosylase-like"/>
    <property type="match status" value="1"/>
</dbReference>